<feature type="transmembrane region" description="Helical" evidence="6">
    <location>
        <begin position="420"/>
        <end position="443"/>
    </location>
</feature>
<dbReference type="PANTHER" id="PTHR43652">
    <property type="entry name" value="BASIC AMINO ACID ANTIPORTER YFCC-RELATED"/>
    <property type="match status" value="1"/>
</dbReference>
<reference evidence="7 9" key="1">
    <citation type="submission" date="2018-08" db="EMBL/GenBank/DDBJ databases">
        <title>Proposal of Muricauda 72 sp.nov. and Muricauda NH166 sp.nov., isolated from seawater.</title>
        <authorList>
            <person name="Cheng H."/>
            <person name="Wu Y.-H."/>
            <person name="Guo L.-L."/>
            <person name="Xu X.-W."/>
        </authorList>
    </citation>
    <scope>NUCLEOTIDE SEQUENCE [LARGE SCALE GENOMIC DNA]</scope>
    <source>
        <strain evidence="7 9">72</strain>
    </source>
</reference>
<evidence type="ECO:0000256" key="6">
    <source>
        <dbReference type="SAM" id="Phobius"/>
    </source>
</evidence>
<feature type="transmembrane region" description="Helical" evidence="6">
    <location>
        <begin position="137"/>
        <end position="160"/>
    </location>
</feature>
<evidence type="ECO:0000256" key="1">
    <source>
        <dbReference type="ARBA" id="ARBA00004651"/>
    </source>
</evidence>
<reference evidence="8 10" key="2">
    <citation type="submission" date="2019-07" db="EMBL/GenBank/DDBJ databases">
        <title>Draft genome of two Muricauda strains isolated from deep sea.</title>
        <authorList>
            <person name="Sun C."/>
        </authorList>
    </citation>
    <scope>NUCLEOTIDE SEQUENCE [LARGE SCALE GENOMIC DNA]</scope>
    <source>
        <strain evidence="8 10">72</strain>
    </source>
</reference>
<dbReference type="PANTHER" id="PTHR43652:SF6">
    <property type="entry name" value="ARGININE REPRESSOR"/>
    <property type="match status" value="1"/>
</dbReference>
<accession>A0A3A1NE29</accession>
<feature type="transmembrane region" description="Helical" evidence="6">
    <location>
        <begin position="6"/>
        <end position="25"/>
    </location>
</feature>
<protein>
    <submittedName>
        <fullName evidence="7">YfcC family protein</fullName>
    </submittedName>
</protein>
<proteinExistence type="predicted"/>
<evidence type="ECO:0000256" key="5">
    <source>
        <dbReference type="ARBA" id="ARBA00023136"/>
    </source>
</evidence>
<feature type="transmembrane region" description="Helical" evidence="6">
    <location>
        <begin position="382"/>
        <end position="408"/>
    </location>
</feature>
<comment type="caution">
    <text evidence="7">The sequence shown here is derived from an EMBL/GenBank/DDBJ whole genome shotgun (WGS) entry which is preliminary data.</text>
</comment>
<keyword evidence="10" id="KW-1185">Reference proteome</keyword>
<evidence type="ECO:0000313" key="8">
    <source>
        <dbReference type="EMBL" id="TXJ92138.1"/>
    </source>
</evidence>
<dbReference type="EMBL" id="QXFI01000033">
    <property type="protein sequence ID" value="RIV42940.1"/>
    <property type="molecule type" value="Genomic_DNA"/>
</dbReference>
<dbReference type="EMBL" id="VNWK01000033">
    <property type="protein sequence ID" value="TXJ92138.1"/>
    <property type="molecule type" value="Genomic_DNA"/>
</dbReference>
<feature type="transmembrane region" description="Helical" evidence="6">
    <location>
        <begin position="235"/>
        <end position="256"/>
    </location>
</feature>
<dbReference type="AlphaFoldDB" id="A0A3A1NE29"/>
<dbReference type="InterPro" id="IPR051679">
    <property type="entry name" value="DASS-Related_Transporters"/>
</dbReference>
<evidence type="ECO:0000256" key="3">
    <source>
        <dbReference type="ARBA" id="ARBA00022692"/>
    </source>
</evidence>
<feature type="transmembrane region" description="Helical" evidence="6">
    <location>
        <begin position="111"/>
        <end position="130"/>
    </location>
</feature>
<feature type="transmembrane region" description="Helical" evidence="6">
    <location>
        <begin position="298"/>
        <end position="327"/>
    </location>
</feature>
<feature type="transmembrane region" description="Helical" evidence="6">
    <location>
        <begin position="194"/>
        <end position="214"/>
    </location>
</feature>
<keyword evidence="4 6" id="KW-1133">Transmembrane helix</keyword>
<gene>
    <name evidence="7" type="ORF">D2V05_15105</name>
    <name evidence="8" type="ORF">FQ017_14970</name>
</gene>
<dbReference type="Proteomes" id="UP000321621">
    <property type="component" value="Unassembled WGS sequence"/>
</dbReference>
<name>A0A3A1NE29_9FLAO</name>
<evidence type="ECO:0000313" key="7">
    <source>
        <dbReference type="EMBL" id="RIV42940.1"/>
    </source>
</evidence>
<evidence type="ECO:0000313" key="9">
    <source>
        <dbReference type="Proteomes" id="UP000266691"/>
    </source>
</evidence>
<feature type="transmembrane region" description="Helical" evidence="6">
    <location>
        <begin position="72"/>
        <end position="89"/>
    </location>
</feature>
<sequence length="444" mass="48428">MKNFPNAFVILLGVIFFSWLFTYVVPQGSYERFLEEETGITRVVNNSYHSVDAERPGFFDLLVSIPEGLEKGADLIVLIFLIGGCFYIIEKTGALNEGLAKLVVLLNGKESYALIIITTLFTAGGVSIGMQEEVVALAPVLILFGKSLGYNTLTMLFASYGSTVVGSSFSPSNPFAVLIAQKEAAIPLLSGGTFRMAVLLVAFLVWLVYLLRYAQKNRIEKISMNPTHQKMGVRHSIILWLLCLTFVIVILGILYLEWGFNEMSACFFALGILAALLAKMNLNKTTETYIDGMKEMLFAALIMGLANSISIILTDGMIMDTIVYGLFGPLQNFSPATSGILMMVSHSLLHFPVPSYSGQAVLTMPILVPLSDLIGLSRQTCVLAYQYGAVMADMIVPTNGALMAVLAIGNVPYNKWFKFAIIPTSLMLLIGAIAIIIAVVIGYR</sequence>
<feature type="transmembrane region" description="Helical" evidence="6">
    <location>
        <begin position="262"/>
        <end position="278"/>
    </location>
</feature>
<dbReference type="GO" id="GO:0005886">
    <property type="term" value="C:plasma membrane"/>
    <property type="evidence" value="ECO:0007669"/>
    <property type="project" value="UniProtKB-SubCell"/>
</dbReference>
<keyword evidence="5 6" id="KW-0472">Membrane</keyword>
<evidence type="ECO:0000256" key="2">
    <source>
        <dbReference type="ARBA" id="ARBA00022475"/>
    </source>
</evidence>
<evidence type="ECO:0000313" key="10">
    <source>
        <dbReference type="Proteomes" id="UP000321621"/>
    </source>
</evidence>
<feature type="transmembrane region" description="Helical" evidence="6">
    <location>
        <begin position="347"/>
        <end position="370"/>
    </location>
</feature>
<keyword evidence="2" id="KW-1003">Cell membrane</keyword>
<organism evidence="7 9">
    <name type="scientific">Flagellimonas pelagia</name>
    <dbReference type="NCBI Taxonomy" id="2306998"/>
    <lineage>
        <taxon>Bacteria</taxon>
        <taxon>Pseudomonadati</taxon>
        <taxon>Bacteroidota</taxon>
        <taxon>Flavobacteriia</taxon>
        <taxon>Flavobacteriales</taxon>
        <taxon>Flavobacteriaceae</taxon>
        <taxon>Flagellimonas</taxon>
    </lineage>
</organism>
<dbReference type="Proteomes" id="UP000266691">
    <property type="component" value="Unassembled WGS sequence"/>
</dbReference>
<dbReference type="Pfam" id="PF03606">
    <property type="entry name" value="DcuC"/>
    <property type="match status" value="1"/>
</dbReference>
<dbReference type="InterPro" id="IPR018385">
    <property type="entry name" value="C4_dicarb_anaerob_car-like"/>
</dbReference>
<comment type="subcellular location">
    <subcellularLocation>
        <location evidence="1">Cell membrane</location>
        <topology evidence="1">Multi-pass membrane protein</topology>
    </subcellularLocation>
</comment>
<evidence type="ECO:0000256" key="4">
    <source>
        <dbReference type="ARBA" id="ARBA00022989"/>
    </source>
</evidence>
<dbReference type="OrthoDB" id="255482at2"/>
<keyword evidence="3 6" id="KW-0812">Transmembrane</keyword>
<dbReference type="RefSeq" id="WP_119648426.1">
    <property type="nucleotide sequence ID" value="NZ_QXFI01000033.1"/>
</dbReference>